<keyword evidence="3" id="KW-1185">Reference proteome</keyword>
<sequence length="179" mass="19643">MPSAALTARAAKIFVCASSELNFRFRKIQFKTPHKLSKSRKTTAKPRPKTGETDCTERPLHSFSAFPPKALNIKLVQAGLLACFEWCRLPISQAPARSEAFNETVAGGLAHPPMKRTVAGTAPDLNGIPFSALPHNRGLATYNGRKDSRIPPNTTRVDSSGSKCKLSYSRIVFKNDLIY</sequence>
<organism evidence="2 3">
    <name type="scientific">Hymenobacter roseosalivarius DSM 11622</name>
    <dbReference type="NCBI Taxonomy" id="645990"/>
    <lineage>
        <taxon>Bacteria</taxon>
        <taxon>Pseudomonadati</taxon>
        <taxon>Bacteroidota</taxon>
        <taxon>Cytophagia</taxon>
        <taxon>Cytophagales</taxon>
        <taxon>Hymenobacteraceae</taxon>
        <taxon>Hymenobacter</taxon>
    </lineage>
</organism>
<dbReference type="Proteomes" id="UP000192266">
    <property type="component" value="Unassembled WGS sequence"/>
</dbReference>
<feature type="compositionally biased region" description="Basic and acidic residues" evidence="1">
    <location>
        <begin position="49"/>
        <end position="58"/>
    </location>
</feature>
<feature type="region of interest" description="Disordered" evidence="1">
    <location>
        <begin position="34"/>
        <end position="58"/>
    </location>
</feature>
<evidence type="ECO:0000256" key="1">
    <source>
        <dbReference type="SAM" id="MobiDB-lite"/>
    </source>
</evidence>
<name>A0A1W1VS18_9BACT</name>
<dbReference type="STRING" id="645990.SAMN00120144_0545"/>
<dbReference type="AlphaFoldDB" id="A0A1W1VS18"/>
<evidence type="ECO:0000313" key="2">
    <source>
        <dbReference type="EMBL" id="SMB96138.1"/>
    </source>
</evidence>
<proteinExistence type="predicted"/>
<gene>
    <name evidence="2" type="ORF">SAMN00120144_0545</name>
</gene>
<evidence type="ECO:0000313" key="3">
    <source>
        <dbReference type="Proteomes" id="UP000192266"/>
    </source>
</evidence>
<dbReference type="EMBL" id="FWWW01000070">
    <property type="protein sequence ID" value="SMB96138.1"/>
    <property type="molecule type" value="Genomic_DNA"/>
</dbReference>
<accession>A0A1W1VS18</accession>
<feature type="compositionally biased region" description="Basic residues" evidence="1">
    <location>
        <begin position="34"/>
        <end position="48"/>
    </location>
</feature>
<protein>
    <submittedName>
        <fullName evidence="2">Uncharacterized protein</fullName>
    </submittedName>
</protein>
<reference evidence="2 3" key="1">
    <citation type="submission" date="2017-04" db="EMBL/GenBank/DDBJ databases">
        <authorList>
            <person name="Afonso C.L."/>
            <person name="Miller P.J."/>
            <person name="Scott M.A."/>
            <person name="Spackman E."/>
            <person name="Goraichik I."/>
            <person name="Dimitrov K.M."/>
            <person name="Suarez D.L."/>
            <person name="Swayne D.E."/>
        </authorList>
    </citation>
    <scope>NUCLEOTIDE SEQUENCE [LARGE SCALE GENOMIC DNA]</scope>
    <source>
        <strain evidence="2 3">DSM 11622</strain>
    </source>
</reference>